<keyword evidence="6" id="KW-1185">Reference proteome</keyword>
<evidence type="ECO:0000256" key="1">
    <source>
        <dbReference type="ARBA" id="ARBA00022801"/>
    </source>
</evidence>
<dbReference type="InterPro" id="IPR000073">
    <property type="entry name" value="AB_hydrolase_1"/>
</dbReference>
<reference evidence="5 6" key="1">
    <citation type="submission" date="2021-02" db="EMBL/GenBank/DDBJ databases">
        <title>Paenibacillus tianjinensis sp. nov.</title>
        <authorList>
            <person name="Liu H."/>
        </authorList>
    </citation>
    <scope>NUCLEOTIDE SEQUENCE [LARGE SCALE GENOMIC DNA]</scope>
    <source>
        <strain evidence="5 6">TB2019</strain>
    </source>
</reference>
<proteinExistence type="predicted"/>
<evidence type="ECO:0000256" key="2">
    <source>
        <dbReference type="ARBA" id="ARBA00022963"/>
    </source>
</evidence>
<keyword evidence="3" id="KW-0443">Lipid metabolism</keyword>
<sequence>MQANPKGERSMSKPFTEAAGIPVNDPTPVITFSPVVLSVPGRIVDLQIKVSAPSTGSDLPVILLSHGHGPSNFVSSLHGYGPIANFWAAHGFVVIQPTHLDSKALGLRESDNPEAPLYWRSRVEDMRYILDHLDQIEAAVPGLGGRLDQGRIAAVGHSMGGHTVGMLCGQGVTDPVDGTKVNLADPRIKVGVLLAAPGKGEDLAAFASEHYPVLGTTSFAAMTTPALVVVGENDWNPAFSDRKDWRADAYFQSPGPKCLLTLFGAEHGLGGVSGYDAKETTDENPERVAMLRALVWSYLRTAFYPEDPAWPAACAALMDTPNPLGIIECK</sequence>
<protein>
    <submittedName>
        <fullName evidence="5">Alpha/beta fold hydrolase</fullName>
    </submittedName>
</protein>
<dbReference type="PANTHER" id="PTHR10272">
    <property type="entry name" value="PLATELET-ACTIVATING FACTOR ACETYLHYDROLASE"/>
    <property type="match status" value="1"/>
</dbReference>
<dbReference type="Pfam" id="PF12697">
    <property type="entry name" value="Abhydrolase_6"/>
    <property type="match status" value="1"/>
</dbReference>
<dbReference type="GO" id="GO:0016787">
    <property type="term" value="F:hydrolase activity"/>
    <property type="evidence" value="ECO:0007669"/>
    <property type="project" value="UniProtKB-KW"/>
</dbReference>
<dbReference type="InterPro" id="IPR029058">
    <property type="entry name" value="AB_hydrolase_fold"/>
</dbReference>
<keyword evidence="2" id="KW-0442">Lipid degradation</keyword>
<name>A0ABX7LCM1_9BACL</name>
<gene>
    <name evidence="5" type="ORF">JRJ22_25750</name>
</gene>
<evidence type="ECO:0000259" key="4">
    <source>
        <dbReference type="Pfam" id="PF12697"/>
    </source>
</evidence>
<dbReference type="Gene3D" id="3.40.50.1820">
    <property type="entry name" value="alpha/beta hydrolase"/>
    <property type="match status" value="1"/>
</dbReference>
<dbReference type="SUPFAM" id="SSF53474">
    <property type="entry name" value="alpha/beta-Hydrolases"/>
    <property type="match status" value="1"/>
</dbReference>
<dbReference type="PANTHER" id="PTHR10272:SF0">
    <property type="entry name" value="PLATELET-ACTIVATING FACTOR ACETYLHYDROLASE"/>
    <property type="match status" value="1"/>
</dbReference>
<evidence type="ECO:0000313" key="6">
    <source>
        <dbReference type="Proteomes" id="UP000663452"/>
    </source>
</evidence>
<dbReference type="Proteomes" id="UP000663452">
    <property type="component" value="Chromosome"/>
</dbReference>
<feature type="domain" description="AB hydrolase-1" evidence="4">
    <location>
        <begin position="62"/>
        <end position="319"/>
    </location>
</feature>
<dbReference type="EMBL" id="CP070969">
    <property type="protein sequence ID" value="QSF44548.1"/>
    <property type="molecule type" value="Genomic_DNA"/>
</dbReference>
<keyword evidence="1 5" id="KW-0378">Hydrolase</keyword>
<evidence type="ECO:0000256" key="3">
    <source>
        <dbReference type="ARBA" id="ARBA00023098"/>
    </source>
</evidence>
<accession>A0ABX7LCM1</accession>
<evidence type="ECO:0000313" key="5">
    <source>
        <dbReference type="EMBL" id="QSF44548.1"/>
    </source>
</evidence>
<organism evidence="5 6">
    <name type="scientific">Paenibacillus tianjinensis</name>
    <dbReference type="NCBI Taxonomy" id="2810347"/>
    <lineage>
        <taxon>Bacteria</taxon>
        <taxon>Bacillati</taxon>
        <taxon>Bacillota</taxon>
        <taxon>Bacilli</taxon>
        <taxon>Bacillales</taxon>
        <taxon>Paenibacillaceae</taxon>
        <taxon>Paenibacillus</taxon>
    </lineage>
</organism>